<dbReference type="Gene3D" id="3.30.870.30">
    <property type="entry name" value="MITD, C-terminal phospholipase D-like domain"/>
    <property type="match status" value="1"/>
</dbReference>
<feature type="compositionally biased region" description="Polar residues" evidence="1">
    <location>
        <begin position="386"/>
        <end position="395"/>
    </location>
</feature>
<name>A0A914DNT4_9BILA</name>
<evidence type="ECO:0000313" key="4">
    <source>
        <dbReference type="WBParaSite" id="ACRNAN_scaffold3391.g10317.t3"/>
    </source>
</evidence>
<proteinExistence type="predicted"/>
<sequence>MEDSDPAFSSKTAQIRKNFLRHTQSIHFPQQLICGLLFHNYSSWYSTIRVLANFASTIRGFNKFDSTIRVLNQFASTIRGSAKFASTIRGFAKFASTIRGIDKFASTIRGFANNYSTIRVFTNISQSSIQIRSHRIHVKLFPNEFVLKETRRAIEREASETVKNQVENNVKSKEGTPYPSSSKNEVPIISFEEKLDKVMQTTKCGDLTAKVSLLIFDENVDQAIANIKNKSVPDPKPDLLSLIPKFQRYLTCSMLEASYYLRKNHLQLEDASQAYYKAHEFITNYFLNHGIDALECRSGFPYSKFNVQEKNRKMIEEEEGINWIRDYTECDDIECEEAFYDNEEILEKAIVTILKKRLAPTSSKEQKSDPVEEDETVKPETKEGSSKTTVETQMETLGLSKDEKNQPKSKSKKKKNKKRKKSENQNGADAPKTNSVSDEETDEENSENQPKEPRLEKPYKPENTTPKVVESPPTLIDPYTSDYEETLKSGYFKERLINRNETGNGFKRIFNRCINDRLTEVVITDPYVRENHQIDNFKLFCNFIAGTAKNLKKITLKTKEKEDDKLAQKKEFELIKYTLEKQYKNLTLTVEISATQEDDTHYRNFKFNNGWSLFTDRGFDMYRRVKFNSIEYLDTELRPYYESVC</sequence>
<protein>
    <submittedName>
        <fullName evidence="4">MITD1 C-terminal phospholipase D-like domain-containing protein</fullName>
    </submittedName>
</protein>
<feature type="region of interest" description="Disordered" evidence="1">
    <location>
        <begin position="359"/>
        <end position="479"/>
    </location>
</feature>
<dbReference type="Pfam" id="PF16565">
    <property type="entry name" value="MIT_C"/>
    <property type="match status" value="1"/>
</dbReference>
<dbReference type="InterPro" id="IPR032341">
    <property type="entry name" value="MITD1_C"/>
</dbReference>
<accession>A0A914DNT4</accession>
<reference evidence="4" key="1">
    <citation type="submission" date="2022-11" db="UniProtKB">
        <authorList>
            <consortium name="WormBaseParasite"/>
        </authorList>
    </citation>
    <scope>IDENTIFICATION</scope>
</reference>
<dbReference type="AlphaFoldDB" id="A0A914DNT4"/>
<dbReference type="InterPro" id="IPR038113">
    <property type="entry name" value="MITD1_C_sf"/>
</dbReference>
<feature type="compositionally biased region" description="Acidic residues" evidence="1">
    <location>
        <begin position="437"/>
        <end position="446"/>
    </location>
</feature>
<evidence type="ECO:0000256" key="1">
    <source>
        <dbReference type="SAM" id="MobiDB-lite"/>
    </source>
</evidence>
<evidence type="ECO:0000259" key="2">
    <source>
        <dbReference type="Pfam" id="PF16565"/>
    </source>
</evidence>
<dbReference type="WBParaSite" id="ACRNAN_scaffold3391.g10317.t3">
    <property type="protein sequence ID" value="ACRNAN_scaffold3391.g10317.t3"/>
    <property type="gene ID" value="ACRNAN_scaffold3391.g10317"/>
</dbReference>
<keyword evidence="3" id="KW-1185">Reference proteome</keyword>
<feature type="compositionally biased region" description="Basic residues" evidence="1">
    <location>
        <begin position="407"/>
        <end position="421"/>
    </location>
</feature>
<dbReference type="Proteomes" id="UP000887540">
    <property type="component" value="Unplaced"/>
</dbReference>
<feature type="domain" description="MITD1 C-terminal phospholipase D-like" evidence="2">
    <location>
        <begin position="503"/>
        <end position="640"/>
    </location>
</feature>
<organism evidence="3 4">
    <name type="scientific">Acrobeloides nanus</name>
    <dbReference type="NCBI Taxonomy" id="290746"/>
    <lineage>
        <taxon>Eukaryota</taxon>
        <taxon>Metazoa</taxon>
        <taxon>Ecdysozoa</taxon>
        <taxon>Nematoda</taxon>
        <taxon>Chromadorea</taxon>
        <taxon>Rhabditida</taxon>
        <taxon>Tylenchina</taxon>
        <taxon>Cephalobomorpha</taxon>
        <taxon>Cephaloboidea</taxon>
        <taxon>Cephalobidae</taxon>
        <taxon>Acrobeloides</taxon>
    </lineage>
</organism>
<evidence type="ECO:0000313" key="3">
    <source>
        <dbReference type="Proteomes" id="UP000887540"/>
    </source>
</evidence>
<feature type="compositionally biased region" description="Basic and acidic residues" evidence="1">
    <location>
        <begin position="449"/>
        <end position="460"/>
    </location>
</feature>
<feature type="compositionally biased region" description="Basic and acidic residues" evidence="1">
    <location>
        <begin position="364"/>
        <end position="385"/>
    </location>
</feature>